<gene>
    <name evidence="2" type="ORF">ASPSYDRAFT_29201</name>
</gene>
<feature type="region of interest" description="Disordered" evidence="1">
    <location>
        <begin position="1"/>
        <end position="79"/>
    </location>
</feature>
<organism evidence="2 3">
    <name type="scientific">Aspergillus sydowii CBS 593.65</name>
    <dbReference type="NCBI Taxonomy" id="1036612"/>
    <lineage>
        <taxon>Eukaryota</taxon>
        <taxon>Fungi</taxon>
        <taxon>Dikarya</taxon>
        <taxon>Ascomycota</taxon>
        <taxon>Pezizomycotina</taxon>
        <taxon>Eurotiomycetes</taxon>
        <taxon>Eurotiomycetidae</taxon>
        <taxon>Eurotiales</taxon>
        <taxon>Aspergillaceae</taxon>
        <taxon>Aspergillus</taxon>
        <taxon>Aspergillus subgen. Nidulantes</taxon>
    </lineage>
</organism>
<feature type="compositionally biased region" description="Basic and acidic residues" evidence="1">
    <location>
        <begin position="37"/>
        <end position="48"/>
    </location>
</feature>
<keyword evidence="3" id="KW-1185">Reference proteome</keyword>
<accession>A0A1L9TMZ7</accession>
<dbReference type="RefSeq" id="XP_040704479.1">
    <property type="nucleotide sequence ID" value="XM_040844613.1"/>
</dbReference>
<name>A0A1L9TMZ7_9EURO</name>
<dbReference type="AlphaFoldDB" id="A0A1L9TMZ7"/>
<evidence type="ECO:0000256" key="1">
    <source>
        <dbReference type="SAM" id="MobiDB-lite"/>
    </source>
</evidence>
<dbReference type="EMBL" id="KV878584">
    <property type="protein sequence ID" value="OJJ60673.1"/>
    <property type="molecule type" value="Genomic_DNA"/>
</dbReference>
<evidence type="ECO:0000313" key="3">
    <source>
        <dbReference type="Proteomes" id="UP000184356"/>
    </source>
</evidence>
<protein>
    <submittedName>
        <fullName evidence="2">Uncharacterized protein</fullName>
    </submittedName>
</protein>
<dbReference type="GeneID" id="63760686"/>
<evidence type="ECO:0000313" key="2">
    <source>
        <dbReference type="EMBL" id="OJJ60673.1"/>
    </source>
</evidence>
<dbReference type="Proteomes" id="UP000184356">
    <property type="component" value="Unassembled WGS sequence"/>
</dbReference>
<sequence length="307" mass="34533">MDSTLALKAKGKTQVDVACNSAERRSRSITPDGPTLIDDRQTGQDNRSRQPIGIVRNDHVPSVNQGEPIGREPDNEMDQGRLLNASDYPVVPCRTTIISLDFDRAGVSRDRPPATQVFRHEPEPQKRGPYEHSTRRNVAIARFSRRKLKSCDGPRLLDSMVDVEGRFSFTPSAPENSRVAILLSELTASHLRLRRLRVRTSKIWPPSLGASLVSSRRPVLLLPVQCRSSQAAQPPTDYYNCPLSQVTTKCLNFKPKPLVLRRPPRLSTQPWNGTDGSPDRHSEGWYCKLSTLRVAQTVEASEDRRRR</sequence>
<reference evidence="3" key="1">
    <citation type="journal article" date="2017" name="Genome Biol.">
        <title>Comparative genomics reveals high biological diversity and specific adaptations in the industrially and medically important fungal genus Aspergillus.</title>
        <authorList>
            <person name="de Vries R.P."/>
            <person name="Riley R."/>
            <person name="Wiebenga A."/>
            <person name="Aguilar-Osorio G."/>
            <person name="Amillis S."/>
            <person name="Uchima C.A."/>
            <person name="Anderluh G."/>
            <person name="Asadollahi M."/>
            <person name="Askin M."/>
            <person name="Barry K."/>
            <person name="Battaglia E."/>
            <person name="Bayram O."/>
            <person name="Benocci T."/>
            <person name="Braus-Stromeyer S.A."/>
            <person name="Caldana C."/>
            <person name="Canovas D."/>
            <person name="Cerqueira G.C."/>
            <person name="Chen F."/>
            <person name="Chen W."/>
            <person name="Choi C."/>
            <person name="Clum A."/>
            <person name="Dos Santos R.A."/>
            <person name="Damasio A.R."/>
            <person name="Diallinas G."/>
            <person name="Emri T."/>
            <person name="Fekete E."/>
            <person name="Flipphi M."/>
            <person name="Freyberg S."/>
            <person name="Gallo A."/>
            <person name="Gournas C."/>
            <person name="Habgood R."/>
            <person name="Hainaut M."/>
            <person name="Harispe M.L."/>
            <person name="Henrissat B."/>
            <person name="Hilden K.S."/>
            <person name="Hope R."/>
            <person name="Hossain A."/>
            <person name="Karabika E."/>
            <person name="Karaffa L."/>
            <person name="Karanyi Z."/>
            <person name="Krasevec N."/>
            <person name="Kuo A."/>
            <person name="Kusch H."/>
            <person name="LaButti K."/>
            <person name="Lagendijk E.L."/>
            <person name="Lapidus A."/>
            <person name="Levasseur A."/>
            <person name="Lindquist E."/>
            <person name="Lipzen A."/>
            <person name="Logrieco A.F."/>
            <person name="MacCabe A."/>
            <person name="Maekelae M.R."/>
            <person name="Malavazi I."/>
            <person name="Melin P."/>
            <person name="Meyer V."/>
            <person name="Mielnichuk N."/>
            <person name="Miskei M."/>
            <person name="Molnar A.P."/>
            <person name="Mule G."/>
            <person name="Ngan C.Y."/>
            <person name="Orejas M."/>
            <person name="Orosz E."/>
            <person name="Ouedraogo J.P."/>
            <person name="Overkamp K.M."/>
            <person name="Park H.-S."/>
            <person name="Perrone G."/>
            <person name="Piumi F."/>
            <person name="Punt P.J."/>
            <person name="Ram A.F."/>
            <person name="Ramon A."/>
            <person name="Rauscher S."/>
            <person name="Record E."/>
            <person name="Riano-Pachon D.M."/>
            <person name="Robert V."/>
            <person name="Roehrig J."/>
            <person name="Ruller R."/>
            <person name="Salamov A."/>
            <person name="Salih N.S."/>
            <person name="Samson R.A."/>
            <person name="Sandor E."/>
            <person name="Sanguinetti M."/>
            <person name="Schuetze T."/>
            <person name="Sepcic K."/>
            <person name="Shelest E."/>
            <person name="Sherlock G."/>
            <person name="Sophianopoulou V."/>
            <person name="Squina F.M."/>
            <person name="Sun H."/>
            <person name="Susca A."/>
            <person name="Todd R.B."/>
            <person name="Tsang A."/>
            <person name="Unkles S.E."/>
            <person name="van de Wiele N."/>
            <person name="van Rossen-Uffink D."/>
            <person name="Oliveira J.V."/>
            <person name="Vesth T.C."/>
            <person name="Visser J."/>
            <person name="Yu J.-H."/>
            <person name="Zhou M."/>
            <person name="Andersen M.R."/>
            <person name="Archer D.B."/>
            <person name="Baker S.E."/>
            <person name="Benoit I."/>
            <person name="Brakhage A.A."/>
            <person name="Braus G.H."/>
            <person name="Fischer R."/>
            <person name="Frisvad J.C."/>
            <person name="Goldman G.H."/>
            <person name="Houbraken J."/>
            <person name="Oakley B."/>
            <person name="Pocsi I."/>
            <person name="Scazzocchio C."/>
            <person name="Seiboth B."/>
            <person name="vanKuyk P.A."/>
            <person name="Wortman J."/>
            <person name="Dyer P.S."/>
            <person name="Grigoriev I.V."/>
        </authorList>
    </citation>
    <scope>NUCLEOTIDE SEQUENCE [LARGE SCALE GENOMIC DNA]</scope>
    <source>
        <strain evidence="3">CBS 593.65</strain>
    </source>
</reference>
<dbReference type="VEuPathDB" id="FungiDB:ASPSYDRAFT_29201"/>
<proteinExistence type="predicted"/>